<dbReference type="EMBL" id="JAYKXP010000011">
    <property type="protein sequence ID" value="KAK7052822.1"/>
    <property type="molecule type" value="Genomic_DNA"/>
</dbReference>
<dbReference type="AlphaFoldDB" id="A0AAW0DNB1"/>
<organism evidence="1 2">
    <name type="scientific">Paramarasmius palmivorus</name>
    <dbReference type="NCBI Taxonomy" id="297713"/>
    <lineage>
        <taxon>Eukaryota</taxon>
        <taxon>Fungi</taxon>
        <taxon>Dikarya</taxon>
        <taxon>Basidiomycota</taxon>
        <taxon>Agaricomycotina</taxon>
        <taxon>Agaricomycetes</taxon>
        <taxon>Agaricomycetidae</taxon>
        <taxon>Agaricales</taxon>
        <taxon>Marasmiineae</taxon>
        <taxon>Marasmiaceae</taxon>
        <taxon>Paramarasmius</taxon>
    </lineage>
</organism>
<reference evidence="1 2" key="1">
    <citation type="submission" date="2024-01" db="EMBL/GenBank/DDBJ databases">
        <title>A draft genome for a cacao thread blight-causing isolate of Paramarasmius palmivorus.</title>
        <authorList>
            <person name="Baruah I.K."/>
            <person name="Bukari Y."/>
            <person name="Amoako-Attah I."/>
            <person name="Meinhardt L.W."/>
            <person name="Bailey B.A."/>
            <person name="Cohen S.P."/>
        </authorList>
    </citation>
    <scope>NUCLEOTIDE SEQUENCE [LARGE SCALE GENOMIC DNA]</scope>
    <source>
        <strain evidence="1 2">GH-12</strain>
    </source>
</reference>
<accession>A0AAW0DNB1</accession>
<name>A0AAW0DNB1_9AGAR</name>
<sequence length="258" mass="29389">MAPIIQNQQEMEYIRHGVVQISSYMNDTTDDDEMDEVYEVLCCGRLSSDEEDAVNGRNPVVATHQSQRSEGITKNTDRTEAGQRSIVNLECPFHPSQNWLLEAARHHQITRLKFIVVATGILLDPKPSITLENQKVSITVRVTPQKRWLEFSYRRMVHHVPSAMRLQPVSPTRLTQKPMYVTRGKYADLFVARIRGENKPDVHGVPRLNLRVVALKDIETCALKKGVTFDVLADDCCIVDVETAVWKSMDLAIRTSQY</sequence>
<protein>
    <submittedName>
        <fullName evidence="1">Uncharacterized protein</fullName>
    </submittedName>
</protein>
<dbReference type="Proteomes" id="UP001383192">
    <property type="component" value="Unassembled WGS sequence"/>
</dbReference>
<gene>
    <name evidence="1" type="ORF">VNI00_004141</name>
</gene>
<evidence type="ECO:0000313" key="1">
    <source>
        <dbReference type="EMBL" id="KAK7052822.1"/>
    </source>
</evidence>
<evidence type="ECO:0000313" key="2">
    <source>
        <dbReference type="Proteomes" id="UP001383192"/>
    </source>
</evidence>
<proteinExistence type="predicted"/>
<comment type="caution">
    <text evidence="1">The sequence shown here is derived from an EMBL/GenBank/DDBJ whole genome shotgun (WGS) entry which is preliminary data.</text>
</comment>
<keyword evidence="2" id="KW-1185">Reference proteome</keyword>